<dbReference type="OrthoDB" id="1740265at2759"/>
<reference evidence="6" key="1">
    <citation type="submission" date="2021-02" db="EMBL/GenBank/DDBJ databases">
        <authorList>
            <person name="Dougan E. K."/>
            <person name="Rhodes N."/>
            <person name="Thang M."/>
            <person name="Chan C."/>
        </authorList>
    </citation>
    <scope>NUCLEOTIDE SEQUENCE</scope>
</reference>
<evidence type="ECO:0000313" key="7">
    <source>
        <dbReference type="Proteomes" id="UP000654075"/>
    </source>
</evidence>
<evidence type="ECO:0000313" key="6">
    <source>
        <dbReference type="EMBL" id="CAE8614049.1"/>
    </source>
</evidence>
<dbReference type="AlphaFoldDB" id="A0A813FUH2"/>
<dbReference type="Gene3D" id="3.20.20.80">
    <property type="entry name" value="Glycosidases"/>
    <property type="match status" value="2"/>
</dbReference>
<dbReference type="OMA" id="LEWIEWV"/>
<keyword evidence="3 4" id="KW-0732">Signal</keyword>
<dbReference type="SMART" id="SM00642">
    <property type="entry name" value="Aamy"/>
    <property type="match status" value="1"/>
</dbReference>
<keyword evidence="2" id="KW-0479">Metal-binding</keyword>
<dbReference type="GO" id="GO:0046872">
    <property type="term" value="F:metal ion binding"/>
    <property type="evidence" value="ECO:0007669"/>
    <property type="project" value="UniProtKB-KW"/>
</dbReference>
<sequence>MFPKLALLAFVLPHFLRALPDSCLGDADSCPSKEDSSMLQLHRDAKTQKVLTPSSSPEDRFNLEGKSVYLIMTDRFNRFGGYSANDTAACTDLNDWCNGTFAGIREQLPYIKGMGFDCIWVTPVVENPSVDDAPPPAHDEGASGYGYHGYWAQNYYKTDPHFGSNDELKELVKAVHDIGMCFVLDIVMNHMGPIHPWEPLSVEKKIPFDKPEYYHQVDRGDASWDEYTAKYGSWPNPAQSMGPGTLCKLEINSTTGQPDYTNGGNYCNNYANSPPYDNTTYLGEDAPGPPDLKYCGAGNFDCPGYNQTMVWEGWFFDLGDLNHSHPFVVKKQLEWIEWVKTQFDIDAIRLDTAPYVPWTFLAKLQEAAHPVQIHGEVTTTNISFHASFQKYPTSDGGFKVLAGMENFPPFYMATPGYCGDPNQPSSPVAMWDLRKLGHTMTEQIEGPYVTVDGLMNFVDNQDYTPVASTCGSDESRIKNSLTWVFFCYGIPTVTWGTEQGNTVYRNSLWQYGWDTTTWQYQFIKTLNSIRKKADVRFMKTEVVHATADTLTFKRSAPGKEVWVYTNSLSTTARSGKVTYALAPPLPRRSTGAWWNPAKNLPGHKKCYWVDAFTGRRAEITSCGKLVAPNKDPLVLVLSKSKCPSKR</sequence>
<dbReference type="PANTHER" id="PTHR10357:SF215">
    <property type="entry name" value="ALPHA-AMYLASE 1"/>
    <property type="match status" value="1"/>
</dbReference>
<dbReference type="GO" id="GO:0005975">
    <property type="term" value="P:carbohydrate metabolic process"/>
    <property type="evidence" value="ECO:0007669"/>
    <property type="project" value="InterPro"/>
</dbReference>
<evidence type="ECO:0000256" key="3">
    <source>
        <dbReference type="ARBA" id="ARBA00022729"/>
    </source>
</evidence>
<dbReference type="InterPro" id="IPR006047">
    <property type="entry name" value="GH13_cat_dom"/>
</dbReference>
<dbReference type="PANTHER" id="PTHR10357">
    <property type="entry name" value="ALPHA-AMYLASE FAMILY MEMBER"/>
    <property type="match status" value="1"/>
</dbReference>
<dbReference type="InterPro" id="IPR017853">
    <property type="entry name" value="GH"/>
</dbReference>
<accession>A0A813FUH2</accession>
<organism evidence="6 7">
    <name type="scientific">Polarella glacialis</name>
    <name type="common">Dinoflagellate</name>
    <dbReference type="NCBI Taxonomy" id="89957"/>
    <lineage>
        <taxon>Eukaryota</taxon>
        <taxon>Sar</taxon>
        <taxon>Alveolata</taxon>
        <taxon>Dinophyceae</taxon>
        <taxon>Suessiales</taxon>
        <taxon>Suessiaceae</taxon>
        <taxon>Polarella</taxon>
    </lineage>
</organism>
<protein>
    <recommendedName>
        <fullName evidence="5">Glycosyl hydrolase family 13 catalytic domain-containing protein</fullName>
    </recommendedName>
</protein>
<comment type="caution">
    <text evidence="6">The sequence shown here is derived from an EMBL/GenBank/DDBJ whole genome shotgun (WGS) entry which is preliminary data.</text>
</comment>
<evidence type="ECO:0000256" key="4">
    <source>
        <dbReference type="SAM" id="SignalP"/>
    </source>
</evidence>
<keyword evidence="7" id="KW-1185">Reference proteome</keyword>
<dbReference type="EMBL" id="CAJNNV010025359">
    <property type="protein sequence ID" value="CAE8614049.1"/>
    <property type="molecule type" value="Genomic_DNA"/>
</dbReference>
<dbReference type="Proteomes" id="UP000654075">
    <property type="component" value="Unassembled WGS sequence"/>
</dbReference>
<dbReference type="Pfam" id="PF00128">
    <property type="entry name" value="Alpha-amylase"/>
    <property type="match status" value="1"/>
</dbReference>
<comment type="cofactor">
    <cofactor evidence="1">
        <name>Ca(2+)</name>
        <dbReference type="ChEBI" id="CHEBI:29108"/>
    </cofactor>
</comment>
<name>A0A813FUH2_POLGL</name>
<feature type="chain" id="PRO_5032839889" description="Glycosyl hydrolase family 13 catalytic domain-containing protein" evidence="4">
    <location>
        <begin position="19"/>
        <end position="646"/>
    </location>
</feature>
<feature type="domain" description="Glycosyl hydrolase family 13 catalytic" evidence="5">
    <location>
        <begin position="70"/>
        <end position="530"/>
    </location>
</feature>
<feature type="signal peptide" evidence="4">
    <location>
        <begin position="1"/>
        <end position="18"/>
    </location>
</feature>
<gene>
    <name evidence="6" type="ORF">PGLA1383_LOCUS31785</name>
</gene>
<proteinExistence type="predicted"/>
<evidence type="ECO:0000256" key="1">
    <source>
        <dbReference type="ARBA" id="ARBA00001913"/>
    </source>
</evidence>
<evidence type="ECO:0000259" key="5">
    <source>
        <dbReference type="SMART" id="SM00642"/>
    </source>
</evidence>
<evidence type="ECO:0000256" key="2">
    <source>
        <dbReference type="ARBA" id="ARBA00022723"/>
    </source>
</evidence>
<dbReference type="SUPFAM" id="SSF51445">
    <property type="entry name" value="(Trans)glycosidases"/>
    <property type="match status" value="1"/>
</dbReference>